<dbReference type="Pfam" id="PF00589">
    <property type="entry name" value="Phage_integrase"/>
    <property type="match status" value="1"/>
</dbReference>
<gene>
    <name evidence="3" type="ORF">FR698_12870</name>
</gene>
<accession>A0A5C7EFH2</accession>
<name>A0A5C7EFH2_9PROT</name>
<dbReference type="InterPro" id="IPR011010">
    <property type="entry name" value="DNA_brk_join_enz"/>
</dbReference>
<dbReference type="EMBL" id="VPFL01000019">
    <property type="protein sequence ID" value="TXF10963.1"/>
    <property type="molecule type" value="Genomic_DNA"/>
</dbReference>
<feature type="domain" description="Tyr recombinase" evidence="2">
    <location>
        <begin position="12"/>
        <end position="93"/>
    </location>
</feature>
<dbReference type="InParanoid" id="A0A5C7EFH2"/>
<evidence type="ECO:0000313" key="4">
    <source>
        <dbReference type="Proteomes" id="UP000321201"/>
    </source>
</evidence>
<dbReference type="AlphaFoldDB" id="A0A5C7EFH2"/>
<comment type="caution">
    <text evidence="3">The sequence shown here is derived from an EMBL/GenBank/DDBJ whole genome shotgun (WGS) entry which is preliminary data.</text>
</comment>
<proteinExistence type="predicted"/>
<dbReference type="InterPro" id="IPR002104">
    <property type="entry name" value="Integrase_catalytic"/>
</dbReference>
<evidence type="ECO:0000259" key="2">
    <source>
        <dbReference type="Pfam" id="PF00589"/>
    </source>
</evidence>
<reference evidence="3 4" key="1">
    <citation type="submission" date="2019-08" db="EMBL/GenBank/DDBJ databases">
        <title>Pelomicrobium methylotrophicum gen. nov., sp. nov. a moderately thermophilic, facultatively anaerobic, lithoautotrophic and methylotrophic bacterium isolated from a terrestrial mud volcano.</title>
        <authorList>
            <person name="Slobodkina G.B."/>
            <person name="Merkel A.Y."/>
            <person name="Slobodkin A.I."/>
        </authorList>
    </citation>
    <scope>NUCLEOTIDE SEQUENCE [LARGE SCALE GENOMIC DNA]</scope>
    <source>
        <strain evidence="3 4">SM250</strain>
    </source>
</reference>
<dbReference type="Proteomes" id="UP000321201">
    <property type="component" value="Unassembled WGS sequence"/>
</dbReference>
<sequence length="134" mass="15211">MLNRVAQSVIEAQRGQHKDVVFPYRGHAVETMNNTAWQNARTEAAQQDPYLGDLHVHDLRHTVGERLRAAGVSEEDRAAILWHSSKSITTHYSMARIAVLRERLDRIAEETADKREVPLAELLQAKPRRIPEAA</sequence>
<dbReference type="Gene3D" id="1.10.443.10">
    <property type="entry name" value="Intergrase catalytic core"/>
    <property type="match status" value="1"/>
</dbReference>
<organism evidence="3 4">
    <name type="scientific">Pelomicrobium methylotrophicum</name>
    <dbReference type="NCBI Taxonomy" id="2602750"/>
    <lineage>
        <taxon>Bacteria</taxon>
        <taxon>Pseudomonadati</taxon>
        <taxon>Pseudomonadota</taxon>
        <taxon>Hydrogenophilia</taxon>
        <taxon>Hydrogenophilia incertae sedis</taxon>
        <taxon>Pelomicrobium</taxon>
    </lineage>
</organism>
<dbReference type="SUPFAM" id="SSF56349">
    <property type="entry name" value="DNA breaking-rejoining enzymes"/>
    <property type="match status" value="1"/>
</dbReference>
<dbReference type="GO" id="GO:0003677">
    <property type="term" value="F:DNA binding"/>
    <property type="evidence" value="ECO:0007669"/>
    <property type="project" value="InterPro"/>
</dbReference>
<dbReference type="OrthoDB" id="662444at2"/>
<dbReference type="InterPro" id="IPR013762">
    <property type="entry name" value="Integrase-like_cat_sf"/>
</dbReference>
<dbReference type="RefSeq" id="WP_147800605.1">
    <property type="nucleotide sequence ID" value="NZ_VPFL01000019.1"/>
</dbReference>
<evidence type="ECO:0000313" key="3">
    <source>
        <dbReference type="EMBL" id="TXF10963.1"/>
    </source>
</evidence>
<dbReference type="GO" id="GO:0006310">
    <property type="term" value="P:DNA recombination"/>
    <property type="evidence" value="ECO:0007669"/>
    <property type="project" value="UniProtKB-KW"/>
</dbReference>
<keyword evidence="4" id="KW-1185">Reference proteome</keyword>
<keyword evidence="1" id="KW-0233">DNA recombination</keyword>
<protein>
    <submittedName>
        <fullName evidence="3">Tyrosine-type recombinase/integrase</fullName>
    </submittedName>
</protein>
<dbReference type="GO" id="GO:0015074">
    <property type="term" value="P:DNA integration"/>
    <property type="evidence" value="ECO:0007669"/>
    <property type="project" value="InterPro"/>
</dbReference>
<evidence type="ECO:0000256" key="1">
    <source>
        <dbReference type="ARBA" id="ARBA00023172"/>
    </source>
</evidence>